<protein>
    <submittedName>
        <fullName evidence="4">Uncharacterized protein</fullName>
    </submittedName>
</protein>
<dbReference type="InterPro" id="IPR011990">
    <property type="entry name" value="TPR-like_helical_dom_sf"/>
</dbReference>
<reference evidence="4 5" key="1">
    <citation type="submission" date="2016-04" db="EMBL/GenBank/DDBJ databases">
        <title>A degradative enzymes factory behind the ericoid mycorrhizal symbiosis.</title>
        <authorList>
            <consortium name="DOE Joint Genome Institute"/>
            <person name="Martino E."/>
            <person name="Morin E."/>
            <person name="Grelet G."/>
            <person name="Kuo A."/>
            <person name="Kohler A."/>
            <person name="Daghino S."/>
            <person name="Barry K."/>
            <person name="Choi C."/>
            <person name="Cichocki N."/>
            <person name="Clum A."/>
            <person name="Copeland A."/>
            <person name="Hainaut M."/>
            <person name="Haridas S."/>
            <person name="Labutti K."/>
            <person name="Lindquist E."/>
            <person name="Lipzen A."/>
            <person name="Khouja H.-R."/>
            <person name="Murat C."/>
            <person name="Ohm R."/>
            <person name="Olson A."/>
            <person name="Spatafora J."/>
            <person name="Veneault-Fourrey C."/>
            <person name="Henrissat B."/>
            <person name="Grigoriev I."/>
            <person name="Martin F."/>
            <person name="Perotto S."/>
        </authorList>
    </citation>
    <scope>NUCLEOTIDE SEQUENCE [LARGE SCALE GENOMIC DNA]</scope>
    <source>
        <strain evidence="4 5">F</strain>
    </source>
</reference>
<sequence>MTRLLLRPFKEEFGDIFDRLKRRTEVVDLTAMATQLLRAAESRQEAQKFRCQSWLEPPNVRDFHQLQVHTKLRGTCDWIKWNPAFVKWIEPSSLSASDRLLSISGTHGCGKTILASSIIEDLKSKQLQTIFFYFSGNMESLKGLNGIVRTFLWQFLEDTTDQRSLELFSDLVLKGPPAVTDLVQVLKEIAALVTRPVYCVIDGVDEYIDECNDSIQNLLQLVLGLLNANANLRVVLLGRQHVLQPHVLQATIGATPERIEINSDLVREDINAFVGAEIDAKINSDLLRLPGLRDSISKMLREKSGGMFLWVELMIKDLSKSDSQFEVQERLRNPPHSLEGIYRHLFLRLIKRLDRVQLNLARKILAFTIISCRALEVNELQYAHALDSGSITFKERLLLHPNQSILDICGDFINIKDGLVHLIHFSVQEFLTRLEDEWQYSNDREITCFRVDLEPSHRSLGSACVDYLGMCEYGYPLSDTDAFLKLSKDYLFIRYASRYAISHLNQAGPLCSATARKIRDFLRSENYASWIEYLAMLVLEDGSITMLGDEFARFISRLDMGEYKRRPFQNDLRLRLNQELERRIRTFGEQDPRTEQWQSFLHIIHDETLDGDIDEDSNHRLPNQIPRIMSMEESSLSHISNALLHNPTLPLHRQIDILLRLESQLRRVRVLTDPLKMLFRIILQKSHAIPVYVLLVVGNFYERLDKWGEALEVYRVALAKVEAHEMPIKFDILHTIGCVLEYQERYKEAEAAFRRCLEGRERLLGKENKDTLQSAYELADVLTWQKRYKEAEIIYRETLEIQERILGKEHEDTLHSAFWLANVLNWQKKYKEAEIIYRRTLDRQGRTLGKEHEHTLWSAYWLAYVLGMQGQYVEAEALCRQTLETRERIFGKEHPATLWDMYQLAEILRKQRKYQEAETMYRRCLEGRERVLGKENPYTLECSNELAGALYDKEEYEAAEGMY</sequence>
<evidence type="ECO:0000256" key="1">
    <source>
        <dbReference type="ARBA" id="ARBA00022737"/>
    </source>
</evidence>
<dbReference type="SMART" id="SM00028">
    <property type="entry name" value="TPR"/>
    <property type="match status" value="6"/>
</dbReference>
<dbReference type="Gene3D" id="1.25.40.10">
    <property type="entry name" value="Tetratricopeptide repeat domain"/>
    <property type="match status" value="2"/>
</dbReference>
<proteinExistence type="predicted"/>
<dbReference type="Pfam" id="PF13424">
    <property type="entry name" value="TPR_12"/>
    <property type="match status" value="1"/>
</dbReference>
<dbReference type="Pfam" id="PF13374">
    <property type="entry name" value="TPR_10"/>
    <property type="match status" value="3"/>
</dbReference>
<evidence type="ECO:0000259" key="3">
    <source>
        <dbReference type="Pfam" id="PF24883"/>
    </source>
</evidence>
<organism evidence="4 5">
    <name type="scientific">Hyaloscypha variabilis (strain UAMH 11265 / GT02V1 / F)</name>
    <name type="common">Meliniomyces variabilis</name>
    <dbReference type="NCBI Taxonomy" id="1149755"/>
    <lineage>
        <taxon>Eukaryota</taxon>
        <taxon>Fungi</taxon>
        <taxon>Dikarya</taxon>
        <taxon>Ascomycota</taxon>
        <taxon>Pezizomycotina</taxon>
        <taxon>Leotiomycetes</taxon>
        <taxon>Helotiales</taxon>
        <taxon>Hyaloscyphaceae</taxon>
        <taxon>Hyaloscypha</taxon>
        <taxon>Hyaloscypha variabilis</taxon>
    </lineage>
</organism>
<evidence type="ECO:0000313" key="5">
    <source>
        <dbReference type="Proteomes" id="UP000235786"/>
    </source>
</evidence>
<dbReference type="STRING" id="1149755.A0A2J6S438"/>
<dbReference type="InterPro" id="IPR027417">
    <property type="entry name" value="P-loop_NTPase"/>
</dbReference>
<feature type="domain" description="Nephrocystin 3-like N-terminal" evidence="3">
    <location>
        <begin position="74"/>
        <end position="239"/>
    </location>
</feature>
<gene>
    <name evidence="4" type="ORF">L207DRAFT_257269</name>
</gene>
<dbReference type="SUPFAM" id="SSF48452">
    <property type="entry name" value="TPR-like"/>
    <property type="match status" value="2"/>
</dbReference>
<dbReference type="OrthoDB" id="1658288at2759"/>
<evidence type="ECO:0000313" key="4">
    <source>
        <dbReference type="EMBL" id="PMD45533.1"/>
    </source>
</evidence>
<dbReference type="InterPro" id="IPR054471">
    <property type="entry name" value="GPIID_WHD"/>
</dbReference>
<dbReference type="InterPro" id="IPR056884">
    <property type="entry name" value="NPHP3-like_N"/>
</dbReference>
<dbReference type="AlphaFoldDB" id="A0A2J6S438"/>
<accession>A0A2J6S438</accession>
<dbReference type="Pfam" id="PF22939">
    <property type="entry name" value="WHD_GPIID"/>
    <property type="match status" value="1"/>
</dbReference>
<keyword evidence="1" id="KW-0677">Repeat</keyword>
<evidence type="ECO:0000259" key="2">
    <source>
        <dbReference type="Pfam" id="PF22939"/>
    </source>
</evidence>
<dbReference type="Proteomes" id="UP000235786">
    <property type="component" value="Unassembled WGS sequence"/>
</dbReference>
<dbReference type="EMBL" id="KZ613940">
    <property type="protein sequence ID" value="PMD45533.1"/>
    <property type="molecule type" value="Genomic_DNA"/>
</dbReference>
<keyword evidence="5" id="KW-1185">Reference proteome</keyword>
<dbReference type="PANTHER" id="PTHR10039">
    <property type="entry name" value="AMELOGENIN"/>
    <property type="match status" value="1"/>
</dbReference>
<feature type="domain" description="GPI inositol-deacylase winged helix" evidence="2">
    <location>
        <begin position="359"/>
        <end position="433"/>
    </location>
</feature>
<name>A0A2J6S438_HYAVF</name>
<dbReference type="Gene3D" id="3.40.50.300">
    <property type="entry name" value="P-loop containing nucleotide triphosphate hydrolases"/>
    <property type="match status" value="1"/>
</dbReference>
<dbReference type="Pfam" id="PF24883">
    <property type="entry name" value="NPHP3_N"/>
    <property type="match status" value="1"/>
</dbReference>
<dbReference type="PANTHER" id="PTHR10039:SF14">
    <property type="entry name" value="NACHT DOMAIN-CONTAINING PROTEIN"/>
    <property type="match status" value="1"/>
</dbReference>
<dbReference type="SUPFAM" id="SSF52540">
    <property type="entry name" value="P-loop containing nucleoside triphosphate hydrolases"/>
    <property type="match status" value="1"/>
</dbReference>
<dbReference type="InterPro" id="IPR019734">
    <property type="entry name" value="TPR_rpt"/>
</dbReference>